<name>A0A812MLX7_SYMPI</name>
<feature type="region of interest" description="Disordered" evidence="1">
    <location>
        <begin position="38"/>
        <end position="65"/>
    </location>
</feature>
<keyword evidence="3" id="KW-1185">Reference proteome</keyword>
<sequence length="461" mass="50809">MAEQSSSWVNPAVATFQTQRTMTQAPAVRAVQEVYWQDKAQNKRAPPTPVASAAQTPQEDAQPALDRPTLVQPWSLEDHTASQIVASEYGVDINQSGSVEQWLATPVQTNKDVMSLELAWMAADNRQSQKHCALQIITSGWPQGMGPQAREYMLTWMLQQVPAIKTFLEGRGHLDTLTEDQAARWMNVLSVDPVTIPQGQDFWSGMTLLTFKSFSLRSSFLEKFGGQGGTPVYSNPTTPIQGRHVRVSPCSPQWQRKLESPLRVLISVLNQHPDYTGQTLVILWKTLTLMQPSTDRGFNGDVQAWGRLFYSEVNGEFKGRLEITPPMKTAMGDTRDHTAITGKGVNRGKGRRRWSQALIHNDYYSPYPFSLELSVVDQIAFCWDEYCQKTGKQEECVGDLGVATYQGKPPLPTKPADSSGHHDDGGDVVMGPPATTPPQAKSSAAAPKKGTKKGAGRAGQN</sequence>
<dbReference type="AlphaFoldDB" id="A0A812MLX7"/>
<feature type="region of interest" description="Disordered" evidence="1">
    <location>
        <begin position="407"/>
        <end position="461"/>
    </location>
</feature>
<accession>A0A812MLX7</accession>
<feature type="region of interest" description="Disordered" evidence="1">
    <location>
        <begin position="328"/>
        <end position="348"/>
    </location>
</feature>
<proteinExistence type="predicted"/>
<evidence type="ECO:0000313" key="2">
    <source>
        <dbReference type="EMBL" id="CAE7261907.1"/>
    </source>
</evidence>
<evidence type="ECO:0000256" key="1">
    <source>
        <dbReference type="SAM" id="MobiDB-lite"/>
    </source>
</evidence>
<organism evidence="2 3">
    <name type="scientific">Symbiodinium pilosum</name>
    <name type="common">Dinoflagellate</name>
    <dbReference type="NCBI Taxonomy" id="2952"/>
    <lineage>
        <taxon>Eukaryota</taxon>
        <taxon>Sar</taxon>
        <taxon>Alveolata</taxon>
        <taxon>Dinophyceae</taxon>
        <taxon>Suessiales</taxon>
        <taxon>Symbiodiniaceae</taxon>
        <taxon>Symbiodinium</taxon>
    </lineage>
</organism>
<gene>
    <name evidence="2" type="primary">ppsA</name>
    <name evidence="2" type="ORF">SPIL2461_LOCUS5514</name>
</gene>
<dbReference type="Proteomes" id="UP000649617">
    <property type="component" value="Unassembled WGS sequence"/>
</dbReference>
<comment type="caution">
    <text evidence="2">The sequence shown here is derived from an EMBL/GenBank/DDBJ whole genome shotgun (WGS) entry which is preliminary data.</text>
</comment>
<evidence type="ECO:0000313" key="3">
    <source>
        <dbReference type="Proteomes" id="UP000649617"/>
    </source>
</evidence>
<dbReference type="EMBL" id="CAJNIZ010007857">
    <property type="protein sequence ID" value="CAE7261907.1"/>
    <property type="molecule type" value="Genomic_DNA"/>
</dbReference>
<protein>
    <submittedName>
        <fullName evidence="2">PpsA protein</fullName>
    </submittedName>
</protein>
<dbReference type="OrthoDB" id="406724at2759"/>
<feature type="compositionally biased region" description="Low complexity" evidence="1">
    <location>
        <begin position="437"/>
        <end position="448"/>
    </location>
</feature>
<reference evidence="2" key="1">
    <citation type="submission" date="2021-02" db="EMBL/GenBank/DDBJ databases">
        <authorList>
            <person name="Dougan E. K."/>
            <person name="Rhodes N."/>
            <person name="Thang M."/>
            <person name="Chan C."/>
        </authorList>
    </citation>
    <scope>NUCLEOTIDE SEQUENCE</scope>
</reference>